<proteinExistence type="predicted"/>
<keyword evidence="3" id="KW-1185">Reference proteome</keyword>
<dbReference type="AlphaFoldDB" id="A0A167S7J1"/>
<organism evidence="2 3">
    <name type="scientific">Calocera viscosa (strain TUFC12733)</name>
    <dbReference type="NCBI Taxonomy" id="1330018"/>
    <lineage>
        <taxon>Eukaryota</taxon>
        <taxon>Fungi</taxon>
        <taxon>Dikarya</taxon>
        <taxon>Basidiomycota</taxon>
        <taxon>Agaricomycotina</taxon>
        <taxon>Dacrymycetes</taxon>
        <taxon>Dacrymycetales</taxon>
        <taxon>Dacrymycetaceae</taxon>
        <taxon>Calocera</taxon>
    </lineage>
</organism>
<reference evidence="2 3" key="1">
    <citation type="journal article" date="2016" name="Mol. Biol. Evol.">
        <title>Comparative Genomics of Early-Diverging Mushroom-Forming Fungi Provides Insights into the Origins of Lignocellulose Decay Capabilities.</title>
        <authorList>
            <person name="Nagy L.G."/>
            <person name="Riley R."/>
            <person name="Tritt A."/>
            <person name="Adam C."/>
            <person name="Daum C."/>
            <person name="Floudas D."/>
            <person name="Sun H."/>
            <person name="Yadav J.S."/>
            <person name="Pangilinan J."/>
            <person name="Larsson K.H."/>
            <person name="Matsuura K."/>
            <person name="Barry K."/>
            <person name="Labutti K."/>
            <person name="Kuo R."/>
            <person name="Ohm R.A."/>
            <person name="Bhattacharya S.S."/>
            <person name="Shirouzu T."/>
            <person name="Yoshinaga Y."/>
            <person name="Martin F.M."/>
            <person name="Grigoriev I.V."/>
            <person name="Hibbett D.S."/>
        </authorList>
    </citation>
    <scope>NUCLEOTIDE SEQUENCE [LARGE SCALE GENOMIC DNA]</scope>
    <source>
        <strain evidence="2 3">TUFC12733</strain>
    </source>
</reference>
<evidence type="ECO:0000313" key="2">
    <source>
        <dbReference type="EMBL" id="KZP01646.1"/>
    </source>
</evidence>
<evidence type="ECO:0000313" key="3">
    <source>
        <dbReference type="Proteomes" id="UP000076738"/>
    </source>
</evidence>
<sequence length="191" mass="20567">MPPYATKTRHRALGDGHRLGWPRTTLCPLTTRGGPCTRGCGAGQTALARYDRGFWLWRGKLQCPRGGHPAYACCSELAVIECLAFDRSPRGKCGHRRTYGAGYEWPRATTNKAISLPRFRPLLTRAPRAKCQPPANLGPGTALALALAFPSLIMAAERRGASGGECANNDPKSSRRGVRPGCNPCPPSLSI</sequence>
<gene>
    <name evidence="2" type="ORF">CALVIDRAFT_13920</name>
</gene>
<protein>
    <submittedName>
        <fullName evidence="2">Uncharacterized protein</fullName>
    </submittedName>
</protein>
<dbReference type="EMBL" id="KV417266">
    <property type="protein sequence ID" value="KZP01646.1"/>
    <property type="molecule type" value="Genomic_DNA"/>
</dbReference>
<accession>A0A167S7J1</accession>
<dbReference type="Proteomes" id="UP000076738">
    <property type="component" value="Unassembled WGS sequence"/>
</dbReference>
<feature type="region of interest" description="Disordered" evidence="1">
    <location>
        <begin position="161"/>
        <end position="191"/>
    </location>
</feature>
<name>A0A167S7J1_CALVF</name>
<evidence type="ECO:0000256" key="1">
    <source>
        <dbReference type="SAM" id="MobiDB-lite"/>
    </source>
</evidence>